<dbReference type="GeneID" id="24723460"/>
<organism evidence="2 3">
    <name type="scientific">Bacillus phage BCP8-2</name>
    <dbReference type="NCBI Taxonomy" id="1129192"/>
    <lineage>
        <taxon>Viruses</taxon>
        <taxon>Duplodnaviria</taxon>
        <taxon>Heunggongvirae</taxon>
        <taxon>Uroviricota</taxon>
        <taxon>Caudoviricetes</taxon>
        <taxon>Herelleviridae</taxon>
        <taxon>Bastillevirinae</taxon>
        <taxon>Caeruleovirus</taxon>
        <taxon>Caeruleovirus BCP82</taxon>
    </lineage>
</organism>
<accession>A0A0E3D9K3</accession>
<dbReference type="RefSeq" id="YP_009149757.1">
    <property type="nucleotide sequence ID" value="NC_027355.1"/>
</dbReference>
<protein>
    <submittedName>
        <fullName evidence="2">Uncharacterized protein</fullName>
    </submittedName>
</protein>
<dbReference type="Proteomes" id="UP000033014">
    <property type="component" value="Segment"/>
</dbReference>
<reference evidence="2 3" key="2">
    <citation type="journal article" date="2015" name="Arch. Virol.">
        <title>Complete genome sequence analysis and identification of putative metallo-beta-lactamase and SpoIIIE homologs in Bacillus cereus group phage BCP8-2, a new member of the proposed Bastille-like group.</title>
        <authorList>
            <person name="Asare P.T."/>
            <person name="Bandara N."/>
            <person name="Jeong T.Y."/>
            <person name="Ryu S."/>
            <person name="Klumpp J."/>
            <person name="Kim K.P."/>
        </authorList>
    </citation>
    <scope>NUCLEOTIDE SEQUENCE [LARGE SCALE GENOMIC DNA]</scope>
    <source>
        <strain evidence="2">BCP8-2</strain>
    </source>
</reference>
<dbReference type="KEGG" id="vg:24723460"/>
<dbReference type="EMBL" id="KJ081346">
    <property type="protein sequence ID" value="AHJ87234.1"/>
    <property type="molecule type" value="Genomic_DNA"/>
</dbReference>
<name>A0A0E3D9K3_9CAUD</name>
<keyword evidence="3" id="KW-1185">Reference proteome</keyword>
<gene>
    <name evidence="2" type="ORF">BCP8-2_196</name>
</gene>
<dbReference type="OrthoDB" id="26536at10239"/>
<evidence type="ECO:0000256" key="1">
    <source>
        <dbReference type="SAM" id="Coils"/>
    </source>
</evidence>
<proteinExistence type="predicted"/>
<evidence type="ECO:0000313" key="2">
    <source>
        <dbReference type="EMBL" id="AHJ87234.1"/>
    </source>
</evidence>
<reference evidence="3" key="1">
    <citation type="submission" date="2014-01" db="EMBL/GenBank/DDBJ databases">
        <title>Genomic and Proteomic Analysis of Broad Host Range Virulent Bacillus Group Phage BCP8-2 Leading To the Creation of New Genus within Myoviruses.</title>
        <authorList>
            <person name="Bandara N."/>
            <person name="Asare P.T."/>
            <person name="Kim K.P."/>
        </authorList>
    </citation>
    <scope>NUCLEOTIDE SEQUENCE [LARGE SCALE GENOMIC DNA]</scope>
</reference>
<sequence>MTNEVNKPSLNEEELALYANYVLTGKLEKEEDAEKINELASRTATLGDVNILARFIAGQAAQQITSQLVQVMEKVQIQEIVLEKLGANGKIFKDAKVKYNKQVDEAQTKLQEEYAKLEAMKQEAK</sequence>
<evidence type="ECO:0000313" key="3">
    <source>
        <dbReference type="Proteomes" id="UP000033014"/>
    </source>
</evidence>
<keyword evidence="1" id="KW-0175">Coiled coil</keyword>
<feature type="coiled-coil region" evidence="1">
    <location>
        <begin position="96"/>
        <end position="123"/>
    </location>
</feature>